<keyword evidence="2" id="KW-1185">Reference proteome</keyword>
<organism evidence="1 2">
    <name type="scientific">Botryotinia calthae</name>
    <dbReference type="NCBI Taxonomy" id="38488"/>
    <lineage>
        <taxon>Eukaryota</taxon>
        <taxon>Fungi</taxon>
        <taxon>Dikarya</taxon>
        <taxon>Ascomycota</taxon>
        <taxon>Pezizomycotina</taxon>
        <taxon>Leotiomycetes</taxon>
        <taxon>Helotiales</taxon>
        <taxon>Sclerotiniaceae</taxon>
        <taxon>Botryotinia</taxon>
    </lineage>
</organism>
<dbReference type="Proteomes" id="UP000297299">
    <property type="component" value="Unassembled WGS sequence"/>
</dbReference>
<evidence type="ECO:0000313" key="2">
    <source>
        <dbReference type="Proteomes" id="UP000297299"/>
    </source>
</evidence>
<name>A0A4Y8D9H1_9HELO</name>
<accession>A0A4Y8D9H1</accession>
<protein>
    <submittedName>
        <fullName evidence="1">Uncharacterized protein</fullName>
    </submittedName>
</protein>
<dbReference type="EMBL" id="PHWZ01000064">
    <property type="protein sequence ID" value="TEY75187.1"/>
    <property type="molecule type" value="Genomic_DNA"/>
</dbReference>
<sequence>MLLQFSIAYEHYSYANLRIIHRLIGAKLHHSDINTTCYMKLYKGSFYKQNSNINAMDTPDINAAMNAPTIPVLSGIINLSSSLLQTK</sequence>
<reference evidence="1 2" key="1">
    <citation type="submission" date="2017-11" db="EMBL/GenBank/DDBJ databases">
        <title>Comparative genomics of Botrytis spp.</title>
        <authorList>
            <person name="Valero-Jimenez C.A."/>
            <person name="Tapia P."/>
            <person name="Veloso J."/>
            <person name="Silva-Moreno E."/>
            <person name="Staats M."/>
            <person name="Valdes J.H."/>
            <person name="Van Kan J.A.L."/>
        </authorList>
    </citation>
    <scope>NUCLEOTIDE SEQUENCE [LARGE SCALE GENOMIC DNA]</scope>
    <source>
        <strain evidence="1 2">MUCL2830</strain>
    </source>
</reference>
<gene>
    <name evidence="1" type="ORF">BOTCAL_0064g00200</name>
</gene>
<evidence type="ECO:0000313" key="1">
    <source>
        <dbReference type="EMBL" id="TEY75187.1"/>
    </source>
</evidence>
<comment type="caution">
    <text evidence="1">The sequence shown here is derived from an EMBL/GenBank/DDBJ whole genome shotgun (WGS) entry which is preliminary data.</text>
</comment>
<dbReference type="AlphaFoldDB" id="A0A4Y8D9H1"/>
<proteinExistence type="predicted"/>